<dbReference type="CDD" id="cd06171">
    <property type="entry name" value="Sigma70_r4"/>
    <property type="match status" value="1"/>
</dbReference>
<sequence>MINLECIFEEVGIPLKVFIRRRVNNDQDTEDILQNVFLKIHQNIHTIKDYNKIHPWIYQITRNAVIDFYRTQKGEIITDDFIREMNRDTFEGGNVNEEIGQCLKLIICHLPEKYKEALLLTEFQNLTQKELAEHLGLTLSGAKSRVQRARAKLKELLLCCCRVEFDHYGNVIDYERRCGNCKFC</sequence>
<reference evidence="8" key="2">
    <citation type="submission" date="2021-04" db="EMBL/GenBank/DDBJ databases">
        <authorList>
            <person name="Liu J."/>
        </authorList>
    </citation>
    <scope>NUCLEOTIDE SEQUENCE</scope>
    <source>
        <strain evidence="8">BAD-6</strain>
    </source>
</reference>
<dbReference type="Pfam" id="PF08281">
    <property type="entry name" value="Sigma70_r4_2"/>
    <property type="match status" value="1"/>
</dbReference>
<dbReference type="PANTHER" id="PTHR43133:SF62">
    <property type="entry name" value="RNA POLYMERASE SIGMA FACTOR SIGZ"/>
    <property type="match status" value="1"/>
</dbReference>
<dbReference type="InterPro" id="IPR014304">
    <property type="entry name" value="RNA_pol_sigma-Z"/>
</dbReference>
<reference evidence="8" key="1">
    <citation type="submission" date="2021-04" db="EMBL/GenBank/DDBJ databases">
        <title>Sinoanaerobacter chloroacetimidivorans sp. nov., an obligate anaerobic bacterium isolated from anaerobic sludge.</title>
        <authorList>
            <person name="Bao Y."/>
        </authorList>
    </citation>
    <scope>NUCLEOTIDE SEQUENCE</scope>
    <source>
        <strain evidence="8">BAD-6</strain>
    </source>
</reference>
<organism evidence="8 9">
    <name type="scientific">Sinanaerobacter chloroacetimidivorans</name>
    <dbReference type="NCBI Taxonomy" id="2818044"/>
    <lineage>
        <taxon>Bacteria</taxon>
        <taxon>Bacillati</taxon>
        <taxon>Bacillota</taxon>
        <taxon>Clostridia</taxon>
        <taxon>Peptostreptococcales</taxon>
        <taxon>Anaerovoracaceae</taxon>
        <taxon>Sinanaerobacter</taxon>
    </lineage>
</organism>
<evidence type="ECO:0000259" key="6">
    <source>
        <dbReference type="Pfam" id="PF04542"/>
    </source>
</evidence>
<evidence type="ECO:0000313" key="8">
    <source>
        <dbReference type="EMBL" id="MBR0598753.1"/>
    </source>
</evidence>
<evidence type="ECO:0000313" key="9">
    <source>
        <dbReference type="Proteomes" id="UP000675664"/>
    </source>
</evidence>
<feature type="domain" description="RNA polymerase sigma factor 70 region 4 type 2" evidence="7">
    <location>
        <begin position="101"/>
        <end position="153"/>
    </location>
</feature>
<evidence type="ECO:0000256" key="5">
    <source>
        <dbReference type="NCBIfam" id="TIGR02959"/>
    </source>
</evidence>
<evidence type="ECO:0000256" key="1">
    <source>
        <dbReference type="ARBA" id="ARBA00010641"/>
    </source>
</evidence>
<evidence type="ECO:0000256" key="2">
    <source>
        <dbReference type="ARBA" id="ARBA00023015"/>
    </source>
</evidence>
<feature type="domain" description="RNA polymerase sigma-70 region 2" evidence="6">
    <location>
        <begin position="13"/>
        <end position="73"/>
    </location>
</feature>
<dbReference type="SUPFAM" id="SSF88946">
    <property type="entry name" value="Sigma2 domain of RNA polymerase sigma factors"/>
    <property type="match status" value="1"/>
</dbReference>
<dbReference type="GO" id="GO:0016987">
    <property type="term" value="F:sigma factor activity"/>
    <property type="evidence" value="ECO:0007669"/>
    <property type="project" value="UniProtKB-KW"/>
</dbReference>
<keyword evidence="4" id="KW-0804">Transcription</keyword>
<dbReference type="SUPFAM" id="SSF88659">
    <property type="entry name" value="Sigma3 and sigma4 domains of RNA polymerase sigma factors"/>
    <property type="match status" value="1"/>
</dbReference>
<evidence type="ECO:0000256" key="4">
    <source>
        <dbReference type="ARBA" id="ARBA00023163"/>
    </source>
</evidence>
<evidence type="ECO:0000256" key="3">
    <source>
        <dbReference type="ARBA" id="ARBA00023082"/>
    </source>
</evidence>
<dbReference type="Proteomes" id="UP000675664">
    <property type="component" value="Unassembled WGS sequence"/>
</dbReference>
<dbReference type="Pfam" id="PF04542">
    <property type="entry name" value="Sigma70_r2"/>
    <property type="match status" value="1"/>
</dbReference>
<dbReference type="NCBIfam" id="NF007215">
    <property type="entry name" value="PRK09637.1"/>
    <property type="match status" value="1"/>
</dbReference>
<accession>A0A8J7W3L5</accession>
<dbReference type="Gene3D" id="1.10.10.10">
    <property type="entry name" value="Winged helix-like DNA-binding domain superfamily/Winged helix DNA-binding domain"/>
    <property type="match status" value="1"/>
</dbReference>
<dbReference type="GO" id="GO:0003677">
    <property type="term" value="F:DNA binding"/>
    <property type="evidence" value="ECO:0007669"/>
    <property type="project" value="InterPro"/>
</dbReference>
<evidence type="ECO:0000259" key="7">
    <source>
        <dbReference type="Pfam" id="PF08281"/>
    </source>
</evidence>
<keyword evidence="9" id="KW-1185">Reference proteome</keyword>
<dbReference type="PANTHER" id="PTHR43133">
    <property type="entry name" value="RNA POLYMERASE ECF-TYPE SIGMA FACTO"/>
    <property type="match status" value="1"/>
</dbReference>
<keyword evidence="3" id="KW-0731">Sigma factor</keyword>
<proteinExistence type="inferred from homology"/>
<name>A0A8J7W3L5_9FIRM</name>
<dbReference type="InterPro" id="IPR036388">
    <property type="entry name" value="WH-like_DNA-bd_sf"/>
</dbReference>
<dbReference type="InterPro" id="IPR039425">
    <property type="entry name" value="RNA_pol_sigma-70-like"/>
</dbReference>
<comment type="caution">
    <text evidence="8">The sequence shown here is derived from an EMBL/GenBank/DDBJ whole genome shotgun (WGS) entry which is preliminary data.</text>
</comment>
<dbReference type="EMBL" id="JAGSND010000008">
    <property type="protein sequence ID" value="MBR0598753.1"/>
    <property type="molecule type" value="Genomic_DNA"/>
</dbReference>
<dbReference type="InterPro" id="IPR014284">
    <property type="entry name" value="RNA_pol_sigma-70_dom"/>
</dbReference>
<keyword evidence="2" id="KW-0805">Transcription regulation</keyword>
<gene>
    <name evidence="8" type="primary">sigZ</name>
    <name evidence="8" type="ORF">KCX82_12755</name>
</gene>
<dbReference type="GO" id="GO:0006352">
    <property type="term" value="P:DNA-templated transcription initiation"/>
    <property type="evidence" value="ECO:0007669"/>
    <property type="project" value="InterPro"/>
</dbReference>
<dbReference type="Gene3D" id="1.10.1740.10">
    <property type="match status" value="1"/>
</dbReference>
<dbReference type="InterPro" id="IPR013249">
    <property type="entry name" value="RNA_pol_sigma70_r4_t2"/>
</dbReference>
<protein>
    <recommendedName>
        <fullName evidence="5">RNA polymerase sigma factor SigZ</fullName>
    </recommendedName>
</protein>
<dbReference type="InterPro" id="IPR013324">
    <property type="entry name" value="RNA_pol_sigma_r3/r4-like"/>
</dbReference>
<dbReference type="NCBIfam" id="TIGR02959">
    <property type="entry name" value="SigZ"/>
    <property type="match status" value="1"/>
</dbReference>
<dbReference type="RefSeq" id="WP_227018972.1">
    <property type="nucleotide sequence ID" value="NZ_JAGSND010000008.1"/>
</dbReference>
<comment type="similarity">
    <text evidence="1">Belongs to the sigma-70 factor family. ECF subfamily.</text>
</comment>
<dbReference type="InterPro" id="IPR007627">
    <property type="entry name" value="RNA_pol_sigma70_r2"/>
</dbReference>
<dbReference type="AlphaFoldDB" id="A0A8J7W3L5"/>
<dbReference type="NCBIfam" id="TIGR02937">
    <property type="entry name" value="sigma70-ECF"/>
    <property type="match status" value="1"/>
</dbReference>
<dbReference type="InterPro" id="IPR013325">
    <property type="entry name" value="RNA_pol_sigma_r2"/>
</dbReference>